<dbReference type="STRING" id="551996.SAMN05192573_104137"/>
<evidence type="ECO:0000313" key="3">
    <source>
        <dbReference type="Proteomes" id="UP000199705"/>
    </source>
</evidence>
<feature type="transmembrane region" description="Helical" evidence="1">
    <location>
        <begin position="162"/>
        <end position="189"/>
    </location>
</feature>
<evidence type="ECO:0000313" key="2">
    <source>
        <dbReference type="EMBL" id="SDG61916.1"/>
    </source>
</evidence>
<keyword evidence="3" id="KW-1185">Reference proteome</keyword>
<evidence type="ECO:0008006" key="4">
    <source>
        <dbReference type="Google" id="ProtNLM"/>
    </source>
</evidence>
<feature type="transmembrane region" description="Helical" evidence="1">
    <location>
        <begin position="349"/>
        <end position="366"/>
    </location>
</feature>
<feature type="transmembrane region" description="Helical" evidence="1">
    <location>
        <begin position="231"/>
        <end position="251"/>
    </location>
</feature>
<feature type="transmembrane region" description="Helical" evidence="1">
    <location>
        <begin position="257"/>
        <end position="285"/>
    </location>
</feature>
<name>A0A1G7VQ34_9SPHI</name>
<keyword evidence="1" id="KW-0472">Membrane</keyword>
<feature type="transmembrane region" description="Helical" evidence="1">
    <location>
        <begin position="201"/>
        <end position="219"/>
    </location>
</feature>
<feature type="transmembrane region" description="Helical" evidence="1">
    <location>
        <begin position="81"/>
        <end position="102"/>
    </location>
</feature>
<feature type="transmembrane region" description="Helical" evidence="1">
    <location>
        <begin position="109"/>
        <end position="128"/>
    </location>
</feature>
<protein>
    <recommendedName>
        <fullName evidence="4">Glycosyltransferase RgtA/B/C/D-like domain-containing protein</fullName>
    </recommendedName>
</protein>
<dbReference type="RefSeq" id="WP_091165368.1">
    <property type="nucleotide sequence ID" value="NZ_FNCG01000004.1"/>
</dbReference>
<keyword evidence="1" id="KW-1133">Transmembrane helix</keyword>
<dbReference type="AlphaFoldDB" id="A0A1G7VQ34"/>
<accession>A0A1G7VQ34</accession>
<feature type="transmembrane region" description="Helical" evidence="1">
    <location>
        <begin position="9"/>
        <end position="27"/>
    </location>
</feature>
<organism evidence="2 3">
    <name type="scientific">Mucilaginibacter gossypii</name>
    <dbReference type="NCBI Taxonomy" id="551996"/>
    <lineage>
        <taxon>Bacteria</taxon>
        <taxon>Pseudomonadati</taxon>
        <taxon>Bacteroidota</taxon>
        <taxon>Sphingobacteriia</taxon>
        <taxon>Sphingobacteriales</taxon>
        <taxon>Sphingobacteriaceae</taxon>
        <taxon>Mucilaginibacter</taxon>
    </lineage>
</organism>
<evidence type="ECO:0000256" key="1">
    <source>
        <dbReference type="SAM" id="Phobius"/>
    </source>
</evidence>
<dbReference type="EMBL" id="FNCG01000004">
    <property type="protein sequence ID" value="SDG61916.1"/>
    <property type="molecule type" value="Genomic_DNA"/>
</dbReference>
<feature type="transmembrane region" description="Helical" evidence="1">
    <location>
        <begin position="134"/>
        <end position="150"/>
    </location>
</feature>
<sequence>MNRYLTQRFVLYALFIIAIVLAGIQFLSDRGVWLDEAVLTLNLIHRNAVGLFRPLDYNGVAPVLFLLIQKAFISLVPKSDYALKVFPLICYLAFLPLFGRILSRLFKSIYSIILGLSLVIFNQTIIYYSSEAKQYIVDLLVIAIFYYLLIEEKALKGFYYKLLVLGSICIYLSNITPIILLTVDIYLFYKSRSENRPLGRHFIITNLCWGVFFALYYFVFIYSHPTQHKMVGYWSNAGAFMPFDSSFWGWIAGRFHGIFYFLFYFGQLIGTCILVLFGLGVILLVRYRRYDLMILTLLPVCVHLVLSGLKLYPFETRLYLYLTPGLVITCVFSYEFLVTGLSHLRFGKAVGFIFLLFPALMARVVFIHQPPYTQHDDIKRGIETINKKFEKGDALYTGNLTGLPVKYYKDLGVIDRRLDVIYKDSLLNTHCPYAVKRLWVLTYSVEDQPQELSELLKSRQLIKKDSFETRGGVRFSLFAQGNALVQKKSAP</sequence>
<gene>
    <name evidence="2" type="ORF">SAMN05192573_104137</name>
</gene>
<keyword evidence="1" id="KW-0812">Transmembrane</keyword>
<dbReference type="Proteomes" id="UP000199705">
    <property type="component" value="Unassembled WGS sequence"/>
</dbReference>
<reference evidence="3" key="1">
    <citation type="submission" date="2016-10" db="EMBL/GenBank/DDBJ databases">
        <authorList>
            <person name="Varghese N."/>
            <person name="Submissions S."/>
        </authorList>
    </citation>
    <scope>NUCLEOTIDE SEQUENCE [LARGE SCALE GENOMIC DNA]</scope>
    <source>
        <strain evidence="3">Gh-67</strain>
    </source>
</reference>
<proteinExistence type="predicted"/>
<feature type="transmembrane region" description="Helical" evidence="1">
    <location>
        <begin position="318"/>
        <end position="337"/>
    </location>
</feature>